<reference evidence="3" key="1">
    <citation type="journal article" date="2022" name="bioRxiv">
        <title>Genomics of Preaxostyla Flagellates Illuminates Evolutionary Transitions and the Path Towards Mitochondrial Loss.</title>
        <authorList>
            <person name="Novak L.V.F."/>
            <person name="Treitli S.C."/>
            <person name="Pyrih J."/>
            <person name="Halakuc P."/>
            <person name="Pipaliya S.V."/>
            <person name="Vacek V."/>
            <person name="Brzon O."/>
            <person name="Soukal P."/>
            <person name="Eme L."/>
            <person name="Dacks J.B."/>
            <person name="Karnkowska A."/>
            <person name="Elias M."/>
            <person name="Hampl V."/>
        </authorList>
    </citation>
    <scope>NUCLEOTIDE SEQUENCE</scope>
    <source>
        <strain evidence="3">RCP-MX</strain>
    </source>
</reference>
<keyword evidence="4" id="KW-1185">Reference proteome</keyword>
<name>A0ABQ8UU09_9EUKA</name>
<dbReference type="Pfam" id="PF00117">
    <property type="entry name" value="GATase"/>
    <property type="match status" value="1"/>
</dbReference>
<dbReference type="Proteomes" id="UP001141327">
    <property type="component" value="Unassembled WGS sequence"/>
</dbReference>
<evidence type="ECO:0000313" key="3">
    <source>
        <dbReference type="EMBL" id="KAJ4462613.1"/>
    </source>
</evidence>
<dbReference type="SUPFAM" id="SSF52317">
    <property type="entry name" value="Class I glutamine amidotransferase-like"/>
    <property type="match status" value="1"/>
</dbReference>
<comment type="caution">
    <text evidence="3">The sequence shown here is derived from an EMBL/GenBank/DDBJ whole genome shotgun (WGS) entry which is preliminary data.</text>
</comment>
<gene>
    <name evidence="3" type="ORF">PAPYR_605</name>
</gene>
<dbReference type="PANTHER" id="PTHR42695:SF5">
    <property type="entry name" value="GLUTAMINE AMIDOTRANSFERASE YLR126C-RELATED"/>
    <property type="match status" value="1"/>
</dbReference>
<dbReference type="EMBL" id="JAPMOS010000002">
    <property type="protein sequence ID" value="KAJ4462613.1"/>
    <property type="molecule type" value="Genomic_DNA"/>
</dbReference>
<feature type="region of interest" description="Disordered" evidence="1">
    <location>
        <begin position="137"/>
        <end position="158"/>
    </location>
</feature>
<sequence>MSSSSPPRKFGAIWCDSTQRWPGYVESLYNQFLNPDDQLVIFKAIDGELPPLDSLSEYAGFFISGSRFSVCDATHPQWMLNLRDFVYTVYRDFASPTAVVPSPFPESKTANPMVFGFTPRTTEKVDAMLAASDCTGRPPQADEAALPPTFSPPSSKTMAPPRRPKLMGFCFGHQLIAWALGGVVGHNPDGLFHFGVQTVNLTPAFFELPYIQGMPEAEPFRHKPLLALKSHMDCVQAPPSSAHCLARSSDTQYEGLAYGTAILTTQFHPEFNPDLILQKIYPRLVQGHVLGPEQAAAAIASLARGGAGYDPALLTPETWTKPTTPTLRPKEPLYTESEAMLRRMVNVFVHSG</sequence>
<dbReference type="PANTHER" id="PTHR42695">
    <property type="entry name" value="GLUTAMINE AMIDOTRANSFERASE YLR126C-RELATED"/>
    <property type="match status" value="1"/>
</dbReference>
<keyword evidence="3" id="KW-0378">Hydrolase</keyword>
<dbReference type="GO" id="GO:0016787">
    <property type="term" value="F:hydrolase activity"/>
    <property type="evidence" value="ECO:0007669"/>
    <property type="project" value="UniProtKB-KW"/>
</dbReference>
<evidence type="ECO:0000259" key="2">
    <source>
        <dbReference type="Pfam" id="PF00117"/>
    </source>
</evidence>
<proteinExistence type="predicted"/>
<dbReference type="InterPro" id="IPR044992">
    <property type="entry name" value="ChyE-like"/>
</dbReference>
<dbReference type="CDD" id="cd01741">
    <property type="entry name" value="GATase1_1"/>
    <property type="match status" value="1"/>
</dbReference>
<dbReference type="InterPro" id="IPR017926">
    <property type="entry name" value="GATASE"/>
</dbReference>
<feature type="domain" description="Glutamine amidotransferase" evidence="2">
    <location>
        <begin position="166"/>
        <end position="273"/>
    </location>
</feature>
<dbReference type="InterPro" id="IPR029062">
    <property type="entry name" value="Class_I_gatase-like"/>
</dbReference>
<protein>
    <submittedName>
        <fullName evidence="3">Glucosinolate gamma-glutamyl hydrolase</fullName>
    </submittedName>
</protein>
<evidence type="ECO:0000256" key="1">
    <source>
        <dbReference type="SAM" id="MobiDB-lite"/>
    </source>
</evidence>
<evidence type="ECO:0000313" key="4">
    <source>
        <dbReference type="Proteomes" id="UP001141327"/>
    </source>
</evidence>
<organism evidence="3 4">
    <name type="scientific">Paratrimastix pyriformis</name>
    <dbReference type="NCBI Taxonomy" id="342808"/>
    <lineage>
        <taxon>Eukaryota</taxon>
        <taxon>Metamonada</taxon>
        <taxon>Preaxostyla</taxon>
        <taxon>Paratrimastigidae</taxon>
        <taxon>Paratrimastix</taxon>
    </lineage>
</organism>
<accession>A0ABQ8UU09</accession>
<dbReference type="Gene3D" id="3.40.50.880">
    <property type="match status" value="1"/>
</dbReference>